<dbReference type="InterPro" id="IPR004276">
    <property type="entry name" value="GlycoTrans_28_N"/>
</dbReference>
<evidence type="ECO:0000313" key="2">
    <source>
        <dbReference type="EMBL" id="MFD2415969.1"/>
    </source>
</evidence>
<evidence type="ECO:0000259" key="1">
    <source>
        <dbReference type="Pfam" id="PF03033"/>
    </source>
</evidence>
<accession>A0ABW5FMZ0</accession>
<dbReference type="GO" id="GO:0016757">
    <property type="term" value="F:glycosyltransferase activity"/>
    <property type="evidence" value="ECO:0007669"/>
    <property type="project" value="UniProtKB-KW"/>
</dbReference>
<comment type="caution">
    <text evidence="2">The sequence shown here is derived from an EMBL/GenBank/DDBJ whole genome shotgun (WGS) entry which is preliminary data.</text>
</comment>
<keyword evidence="2" id="KW-0808">Transferase</keyword>
<sequence length="44" mass="4647">MSTVVIAAFGSRGDVAPFTGLGVRLRQAGHDVAIAAREFVDQFL</sequence>
<proteinExistence type="predicted"/>
<dbReference type="EMBL" id="JBHUKR010000004">
    <property type="protein sequence ID" value="MFD2415969.1"/>
    <property type="molecule type" value="Genomic_DNA"/>
</dbReference>
<protein>
    <submittedName>
        <fullName evidence="2">Glycosyltransferase</fullName>
        <ecNumber evidence="2">2.4.-.-</ecNumber>
    </submittedName>
</protein>
<dbReference type="SUPFAM" id="SSF53756">
    <property type="entry name" value="UDP-Glycosyltransferase/glycogen phosphorylase"/>
    <property type="match status" value="1"/>
</dbReference>
<evidence type="ECO:0000313" key="3">
    <source>
        <dbReference type="Proteomes" id="UP001597417"/>
    </source>
</evidence>
<feature type="domain" description="Glycosyltransferase family 28 N-terminal" evidence="1">
    <location>
        <begin position="4"/>
        <end position="42"/>
    </location>
</feature>
<dbReference type="Pfam" id="PF03033">
    <property type="entry name" value="Glyco_transf_28"/>
    <property type="match status" value="1"/>
</dbReference>
<dbReference type="Proteomes" id="UP001597417">
    <property type="component" value="Unassembled WGS sequence"/>
</dbReference>
<keyword evidence="2" id="KW-0328">Glycosyltransferase</keyword>
<organism evidence="2 3">
    <name type="scientific">Amycolatopsis pigmentata</name>
    <dbReference type="NCBI Taxonomy" id="450801"/>
    <lineage>
        <taxon>Bacteria</taxon>
        <taxon>Bacillati</taxon>
        <taxon>Actinomycetota</taxon>
        <taxon>Actinomycetes</taxon>
        <taxon>Pseudonocardiales</taxon>
        <taxon>Pseudonocardiaceae</taxon>
        <taxon>Amycolatopsis</taxon>
    </lineage>
</organism>
<dbReference type="RefSeq" id="WP_378262254.1">
    <property type="nucleotide sequence ID" value="NZ_JBHUKR010000004.1"/>
</dbReference>
<dbReference type="Gene3D" id="3.40.50.2000">
    <property type="entry name" value="Glycogen Phosphorylase B"/>
    <property type="match status" value="1"/>
</dbReference>
<reference evidence="3" key="1">
    <citation type="journal article" date="2019" name="Int. J. Syst. Evol. Microbiol.">
        <title>The Global Catalogue of Microorganisms (GCM) 10K type strain sequencing project: providing services to taxonomists for standard genome sequencing and annotation.</title>
        <authorList>
            <consortium name="The Broad Institute Genomics Platform"/>
            <consortium name="The Broad Institute Genome Sequencing Center for Infectious Disease"/>
            <person name="Wu L."/>
            <person name="Ma J."/>
        </authorList>
    </citation>
    <scope>NUCLEOTIDE SEQUENCE [LARGE SCALE GENOMIC DNA]</scope>
    <source>
        <strain evidence="3">CGMCC 4.7645</strain>
    </source>
</reference>
<gene>
    <name evidence="2" type="ORF">ACFSXZ_06490</name>
</gene>
<name>A0ABW5FMZ0_9PSEU</name>
<dbReference type="EC" id="2.4.-.-" evidence="2"/>
<keyword evidence="3" id="KW-1185">Reference proteome</keyword>